<protein>
    <submittedName>
        <fullName evidence="1">Uncharacterized protein</fullName>
    </submittedName>
</protein>
<evidence type="ECO:0000313" key="1">
    <source>
        <dbReference type="EMBL" id="ODQ63446.1"/>
    </source>
</evidence>
<accession>A0A1E3PDG2</accession>
<gene>
    <name evidence="1" type="ORF">NADFUDRAFT_53117</name>
</gene>
<dbReference type="AlphaFoldDB" id="A0A1E3PDG2"/>
<name>A0A1E3PDG2_9ASCO</name>
<evidence type="ECO:0000313" key="2">
    <source>
        <dbReference type="Proteomes" id="UP000095009"/>
    </source>
</evidence>
<proteinExistence type="predicted"/>
<keyword evidence="2" id="KW-1185">Reference proteome</keyword>
<reference evidence="1 2" key="1">
    <citation type="journal article" date="2016" name="Proc. Natl. Acad. Sci. U.S.A.">
        <title>Comparative genomics of biotechnologically important yeasts.</title>
        <authorList>
            <person name="Riley R."/>
            <person name="Haridas S."/>
            <person name="Wolfe K.H."/>
            <person name="Lopes M.R."/>
            <person name="Hittinger C.T."/>
            <person name="Goeker M."/>
            <person name="Salamov A.A."/>
            <person name="Wisecaver J.H."/>
            <person name="Long T.M."/>
            <person name="Calvey C.H."/>
            <person name="Aerts A.L."/>
            <person name="Barry K.W."/>
            <person name="Choi C."/>
            <person name="Clum A."/>
            <person name="Coughlan A.Y."/>
            <person name="Deshpande S."/>
            <person name="Douglass A.P."/>
            <person name="Hanson S.J."/>
            <person name="Klenk H.-P."/>
            <person name="LaButti K.M."/>
            <person name="Lapidus A."/>
            <person name="Lindquist E.A."/>
            <person name="Lipzen A.M."/>
            <person name="Meier-Kolthoff J.P."/>
            <person name="Ohm R.A."/>
            <person name="Otillar R.P."/>
            <person name="Pangilinan J.L."/>
            <person name="Peng Y."/>
            <person name="Rokas A."/>
            <person name="Rosa C.A."/>
            <person name="Scheuner C."/>
            <person name="Sibirny A.A."/>
            <person name="Slot J.C."/>
            <person name="Stielow J.B."/>
            <person name="Sun H."/>
            <person name="Kurtzman C.P."/>
            <person name="Blackwell M."/>
            <person name="Grigoriev I.V."/>
            <person name="Jeffries T.W."/>
        </authorList>
    </citation>
    <scope>NUCLEOTIDE SEQUENCE [LARGE SCALE GENOMIC DNA]</scope>
    <source>
        <strain evidence="1 2">DSM 6958</strain>
    </source>
</reference>
<dbReference type="Proteomes" id="UP000095009">
    <property type="component" value="Unassembled WGS sequence"/>
</dbReference>
<organism evidence="1 2">
    <name type="scientific">Nadsonia fulvescens var. elongata DSM 6958</name>
    <dbReference type="NCBI Taxonomy" id="857566"/>
    <lineage>
        <taxon>Eukaryota</taxon>
        <taxon>Fungi</taxon>
        <taxon>Dikarya</taxon>
        <taxon>Ascomycota</taxon>
        <taxon>Saccharomycotina</taxon>
        <taxon>Dipodascomycetes</taxon>
        <taxon>Dipodascales</taxon>
        <taxon>Dipodascales incertae sedis</taxon>
        <taxon>Nadsonia</taxon>
    </lineage>
</organism>
<sequence>MNSPNNNSTCSCISSNIENCNLSIQRTPITSGNEIFEPYAYETFVHRISILIRSTIFEAGKRLRLPQCPIIENSLVVWERYRECTWGRNYRQFKKENDSSNFETSHILTREEVTILTNNAEQSAQASILLACKNNNLEIDLNLIVFQFAYLRERPWIILGQHHTYPWPEPSYPPYIPDQALLKQNILDLEMEILFKTSFQISNISIYGLLAKIILDLKRGGALKQVNSLDNEQLGTHSVKSLTNLSQVTWTTVLTYNSAIINTHQPLTICLSILCICVEKLGLSLQWNFNTEDHQSGGSSDNKWWLKYSTDEPRLLDAKNNITEILRKSSKYKENSLAI</sequence>
<dbReference type="EMBL" id="KV454414">
    <property type="protein sequence ID" value="ODQ63446.1"/>
    <property type="molecule type" value="Genomic_DNA"/>
</dbReference>